<dbReference type="Pfam" id="PF18151">
    <property type="entry name" value="DUF5601"/>
    <property type="match status" value="1"/>
</dbReference>
<dbReference type="PROSITE" id="PS51205">
    <property type="entry name" value="VPS9"/>
    <property type="match status" value="1"/>
</dbReference>
<feature type="compositionally biased region" description="Basic and acidic residues" evidence="6">
    <location>
        <begin position="1035"/>
        <end position="1047"/>
    </location>
</feature>
<dbReference type="Gene3D" id="1.10.506.10">
    <property type="entry name" value="GTPase Activation - p120gap, domain 1"/>
    <property type="match status" value="1"/>
</dbReference>
<evidence type="ECO:0000313" key="9">
    <source>
        <dbReference type="EMBL" id="CAK8673580.1"/>
    </source>
</evidence>
<evidence type="ECO:0000259" key="7">
    <source>
        <dbReference type="PROSITE" id="PS50018"/>
    </source>
</evidence>
<evidence type="ECO:0000256" key="4">
    <source>
        <dbReference type="ARBA" id="ARBA00022658"/>
    </source>
</evidence>
<dbReference type="CDD" id="cd05129">
    <property type="entry name" value="RasGAP_RAP6"/>
    <property type="match status" value="1"/>
</dbReference>
<evidence type="ECO:0008006" key="11">
    <source>
        <dbReference type="Google" id="ProtNLM"/>
    </source>
</evidence>
<dbReference type="InterPro" id="IPR037191">
    <property type="entry name" value="VPS9_dom_sf"/>
</dbReference>
<feature type="domain" description="VPS9" evidence="8">
    <location>
        <begin position="1641"/>
        <end position="1781"/>
    </location>
</feature>
<dbReference type="EMBL" id="CAWYQH010000002">
    <property type="protein sequence ID" value="CAK8673580.1"/>
    <property type="molecule type" value="Genomic_DNA"/>
</dbReference>
<dbReference type="PANTHER" id="PTHR23101:SF25">
    <property type="entry name" value="GTPASE-ACTIVATING PROTEIN AND VPS9 DOMAIN-CONTAINING PROTEIN 1"/>
    <property type="match status" value="1"/>
</dbReference>
<dbReference type="Gene3D" id="1.20.1050.80">
    <property type="entry name" value="VPS9 domain"/>
    <property type="match status" value="1"/>
</dbReference>
<dbReference type="InterPro" id="IPR003123">
    <property type="entry name" value="VPS9"/>
</dbReference>
<evidence type="ECO:0000313" key="10">
    <source>
        <dbReference type="Proteomes" id="UP001642483"/>
    </source>
</evidence>
<comment type="caution">
    <text evidence="9">The sequence shown here is derived from an EMBL/GenBank/DDBJ whole genome shotgun (WGS) entry which is preliminary data.</text>
</comment>
<gene>
    <name evidence="9" type="ORF">CVLEPA_LOCUS3359</name>
</gene>
<feature type="compositionally biased region" description="Polar residues" evidence="6">
    <location>
        <begin position="1323"/>
        <end position="1348"/>
    </location>
</feature>
<keyword evidence="3" id="KW-0254">Endocytosis</keyword>
<dbReference type="SUPFAM" id="SSF109993">
    <property type="entry name" value="VPS9 domain"/>
    <property type="match status" value="1"/>
</dbReference>
<keyword evidence="4" id="KW-0344">Guanine-nucleotide releasing factor</keyword>
<dbReference type="Pfam" id="PF00616">
    <property type="entry name" value="RasGAP"/>
    <property type="match status" value="1"/>
</dbReference>
<dbReference type="SMART" id="SM00167">
    <property type="entry name" value="VPS9"/>
    <property type="match status" value="1"/>
</dbReference>
<feature type="region of interest" description="Disordered" evidence="6">
    <location>
        <begin position="608"/>
        <end position="983"/>
    </location>
</feature>
<evidence type="ECO:0000256" key="1">
    <source>
        <dbReference type="ARBA" id="ARBA00004170"/>
    </source>
</evidence>
<comment type="similarity">
    <text evidence="2">Belongs to the GAPVD1 family.</text>
</comment>
<dbReference type="InterPro" id="IPR041545">
    <property type="entry name" value="DUF5601"/>
</dbReference>
<feature type="compositionally biased region" description="Basic and acidic residues" evidence="6">
    <location>
        <begin position="694"/>
        <end position="709"/>
    </location>
</feature>
<feature type="compositionally biased region" description="Polar residues" evidence="6">
    <location>
        <begin position="1184"/>
        <end position="1195"/>
    </location>
</feature>
<dbReference type="SUPFAM" id="SSF48350">
    <property type="entry name" value="GTPase activation domain, GAP"/>
    <property type="match status" value="1"/>
</dbReference>
<feature type="region of interest" description="Disordered" evidence="6">
    <location>
        <begin position="1219"/>
        <end position="1364"/>
    </location>
</feature>
<organism evidence="9 10">
    <name type="scientific">Clavelina lepadiformis</name>
    <name type="common">Light-bulb sea squirt</name>
    <name type="synonym">Ascidia lepadiformis</name>
    <dbReference type="NCBI Taxonomy" id="159417"/>
    <lineage>
        <taxon>Eukaryota</taxon>
        <taxon>Metazoa</taxon>
        <taxon>Chordata</taxon>
        <taxon>Tunicata</taxon>
        <taxon>Ascidiacea</taxon>
        <taxon>Aplousobranchia</taxon>
        <taxon>Clavelinidae</taxon>
        <taxon>Clavelina</taxon>
    </lineage>
</organism>
<feature type="compositionally biased region" description="Basic and acidic residues" evidence="6">
    <location>
        <begin position="761"/>
        <end position="777"/>
    </location>
</feature>
<feature type="compositionally biased region" description="Low complexity" evidence="6">
    <location>
        <begin position="468"/>
        <end position="479"/>
    </location>
</feature>
<keyword evidence="10" id="KW-1185">Reference proteome</keyword>
<feature type="compositionally biased region" description="Low complexity" evidence="6">
    <location>
        <begin position="928"/>
        <end position="950"/>
    </location>
</feature>
<name>A0ABP0F1L8_CLALP</name>
<feature type="compositionally biased region" description="Basic and acidic residues" evidence="6">
    <location>
        <begin position="968"/>
        <end position="983"/>
    </location>
</feature>
<dbReference type="Pfam" id="PF02204">
    <property type="entry name" value="VPS9"/>
    <property type="match status" value="1"/>
</dbReference>
<evidence type="ECO:0000256" key="2">
    <source>
        <dbReference type="ARBA" id="ARBA00008489"/>
    </source>
</evidence>
<dbReference type="InterPro" id="IPR008936">
    <property type="entry name" value="Rho_GTPase_activation_prot"/>
</dbReference>
<protein>
    <recommendedName>
        <fullName evidence="11">GTPase-activating protein and VPS9 domain-containing protein 1</fullName>
    </recommendedName>
</protein>
<evidence type="ECO:0000259" key="8">
    <source>
        <dbReference type="PROSITE" id="PS51205"/>
    </source>
</evidence>
<accession>A0ABP0F1L8</accession>
<dbReference type="InterPro" id="IPR045046">
    <property type="entry name" value="Vps9-like"/>
</dbReference>
<dbReference type="Proteomes" id="UP001642483">
    <property type="component" value="Unassembled WGS sequence"/>
</dbReference>
<dbReference type="PANTHER" id="PTHR23101">
    <property type="entry name" value="RAB GDP/GTP EXCHANGE FACTOR"/>
    <property type="match status" value="1"/>
</dbReference>
<keyword evidence="5" id="KW-0472">Membrane</keyword>
<evidence type="ECO:0000256" key="3">
    <source>
        <dbReference type="ARBA" id="ARBA00022583"/>
    </source>
</evidence>
<feature type="region of interest" description="Disordered" evidence="6">
    <location>
        <begin position="1022"/>
        <end position="1055"/>
    </location>
</feature>
<dbReference type="PROSITE" id="PS50018">
    <property type="entry name" value="RAS_GTPASE_ACTIV_2"/>
    <property type="match status" value="1"/>
</dbReference>
<feature type="compositionally biased region" description="Basic and acidic residues" evidence="6">
    <location>
        <begin position="812"/>
        <end position="824"/>
    </location>
</feature>
<evidence type="ECO:0000256" key="5">
    <source>
        <dbReference type="ARBA" id="ARBA00023136"/>
    </source>
</evidence>
<feature type="compositionally biased region" description="Basic and acidic residues" evidence="6">
    <location>
        <begin position="1163"/>
        <end position="1182"/>
    </location>
</feature>
<comment type="subcellular location">
    <subcellularLocation>
        <location evidence="1">Membrane</location>
        <topology evidence="1">Peripheral membrane protein</topology>
    </subcellularLocation>
</comment>
<feature type="compositionally biased region" description="Basic and acidic residues" evidence="6">
    <location>
        <begin position="1300"/>
        <end position="1310"/>
    </location>
</feature>
<reference evidence="9 10" key="1">
    <citation type="submission" date="2024-02" db="EMBL/GenBank/DDBJ databases">
        <authorList>
            <person name="Daric V."/>
            <person name="Darras S."/>
        </authorList>
    </citation>
    <scope>NUCLEOTIDE SEQUENCE [LARGE SCALE GENOMIC DNA]</scope>
</reference>
<feature type="region of interest" description="Disordered" evidence="6">
    <location>
        <begin position="438"/>
        <end position="512"/>
    </location>
</feature>
<sequence>MSHLTDLARRLHEERLFIRHEQDTIWKLNEQVQLNAEQLSHLFWITRQQYLNLNKLIVNSSQVTPAACSRRAHQLDSVQFVDAYKELGYQESMYSQFLEAFINNPTLAAACLAYGDKLGLETTNEVACIIVLNCYGNRLITDDHKHLLELMETLMLLQLAGEDQPRRLLQKGSCAFSVVFKLFNESMLVGKLFLTSALYQPVMEVLMDDELFLETNPQKVLSRLNPIEIERRFGKQDSAEFQEKLNQHVKCAEENLEKICSNFIENLLAAMCGFPQSLGWIIARSYHIVKEAGLVTQAEARALCADFLLQQFVCPAIVNPELHGVTGDVPVSDLTRFNLMQVAQVLQVMAHWNESSQQSNTFHGRLNKEPMKQLIDTVINSCNFDGVPPTHVAPHGYASAAVFFTPSQLHQLIRFLQDIQQSDVRGVDQATLASILSHLPSQPPPCMRKAASHNGGGSAAEGVNQATSSGHLSPSGGSSTDLMGGTNQHSPTSDKKRAKTVKVKNKMPKREDSIDSNMDEIAAGDSATINQVQLFDSPETVLVISMASSSSSSHELPGTMSEQEVMELQNSQSNQHCMSNLTEDASLDAATLAEAEGLDKRSRFSLYSGGSDLSEVGEELPTEDGISRTSGSSSMDLDHPEGVPADDASSIHAVSSRGGNQDEDEEGGDQESVTHANNDEALKALRRKLPTSRESIEDKMRKFEIRQEVGVRFADLGVTGGPRRDESGPPGGPGPVDARSDTWSMDVYASDSEPPAEQDSQSERLREIAEDPAEHMRNPPSSISSLLTLTRDDDSRSDVWSVEVLPSDSEPPDIRSEDRLKELESESGNAGTEDVMEDSRSRASTPGLSAASGFSGVSGLSLDNHPAKVVDEQWVNSERSFGKGPNSISPDAEDLHISRGESASAGSSHGGGGSSNSSETNEKPPPTSSASPSPQLQLASQSPVSIVSSSKQRGEAMEVSRQSVSFDENVKKGNDEDNDHVQTQKVEVVEKNVAWDITSSSEMPVDNKSLETSGLALMDFDENMSTIKRSPYKRPMKDMPKSDKSESSDADQPAKANRVIAWDEKAHNEAPFTPAKVSITVNNNAITANDQNHTSAFVPVSPKNAQNDILKDFDPLAEAGSNNSVNLHVATDKRPQTNERQNNDINLNSVSAALVEIHPAAEITKESKPEIHSDETPKEKPNVKSPNLPRQKSSTLVDYEGLNVARNKAIDRKKSWWKPNRFPSLSKRKPTGKLNGPLNYGNAGSVGNDGPRRSGNYDGYAAQSDVPPARSKSAEEVSPPGEDIMEKYMKKVTSNQQTAGRRDVDAEASAHKKGSVTAVWGDSSFQSDLTEPQNASGSTATDVHSPQSDDTVTTTAEDAASVPVVDDWPVRSPKVAAEMPSIPVACPSKSFESISNSDTDLKEDAKRKLRIVLASAEPLPEPPSPALLLLGISSVRSDLRFRRENNSSLSAPDGIKLRDQLLSFLRVQQAEALTLQHHSKIAQIDEVMRCVNALDDAGCKHVFKSLWREYKSRSCFIAYLVRARQHLLSASSYLRHVTECTERDRAICRRYFTSQCVRLFLKSKEEAIKNFRGRFMRSIALDEKVTLVGDFLSWLYGQMVEHQIWEGASSDQLVEVESSIERTIFSYVHKLAMFPNGDGDVLRDQLFHEHICRLSAVITPFHPSLQVRRKYLSECPWPSAQREARALAAHRSPRGKLDGALRCCSAVMHLLKLADENQAPGADDITPVLVFVLIKANPPHLLSTVQYVNSFIGDHLTGEDAYWWMQFTAATEFIKTIDERK</sequence>
<proteinExistence type="inferred from homology"/>
<feature type="compositionally biased region" description="Low complexity" evidence="6">
    <location>
        <begin position="1349"/>
        <end position="1360"/>
    </location>
</feature>
<dbReference type="InterPro" id="IPR001936">
    <property type="entry name" value="RasGAP_dom"/>
</dbReference>
<feature type="domain" description="Ras-GAP" evidence="7">
    <location>
        <begin position="140"/>
        <end position="351"/>
    </location>
</feature>
<evidence type="ECO:0000256" key="6">
    <source>
        <dbReference type="SAM" id="MobiDB-lite"/>
    </source>
</evidence>
<feature type="compositionally biased region" description="Basic residues" evidence="6">
    <location>
        <begin position="496"/>
        <end position="507"/>
    </location>
</feature>
<feature type="region of interest" description="Disordered" evidence="6">
    <location>
        <begin position="1160"/>
        <end position="1195"/>
    </location>
</feature>